<accession>A0A381XLR6</accession>
<proteinExistence type="predicted"/>
<dbReference type="EMBL" id="UINC01015638">
    <property type="protein sequence ID" value="SVA65716.1"/>
    <property type="molecule type" value="Genomic_DNA"/>
</dbReference>
<reference evidence="1" key="1">
    <citation type="submission" date="2018-05" db="EMBL/GenBank/DDBJ databases">
        <authorList>
            <person name="Lanie J.A."/>
            <person name="Ng W.-L."/>
            <person name="Kazmierczak K.M."/>
            <person name="Andrzejewski T.M."/>
            <person name="Davidsen T.M."/>
            <person name="Wayne K.J."/>
            <person name="Tettelin H."/>
            <person name="Glass J.I."/>
            <person name="Rusch D."/>
            <person name="Podicherti R."/>
            <person name="Tsui H.-C.T."/>
            <person name="Winkler M.E."/>
        </authorList>
    </citation>
    <scope>NUCLEOTIDE SEQUENCE</scope>
</reference>
<sequence length="248" mass="28608">MANKLQKLVVTFFILALCIGAPAWGQEEAKKTPADLRDEKFAAIQKELAEKSDEEKIKESKEILEDLSKTIKAEELDEMKSQIHIAGYFAMVKSFIPIIQAYRPLIDCERVFQDMKNNRLIKLGSSAVKPLEGDIQKKIIEKGYISEKQFCGKTKGKYLRDISYYVKKASQTKSRVKNEYKKALWKKLRSFKKSAIFTDNLGKNFEKIDFLPAQLQSDTKKIFYTPPQKVSRDDSAIFEEGIFKKKKE</sequence>
<organism evidence="1">
    <name type="scientific">marine metagenome</name>
    <dbReference type="NCBI Taxonomy" id="408172"/>
    <lineage>
        <taxon>unclassified sequences</taxon>
        <taxon>metagenomes</taxon>
        <taxon>ecological metagenomes</taxon>
    </lineage>
</organism>
<gene>
    <name evidence="1" type="ORF">METZ01_LOCUS118570</name>
</gene>
<evidence type="ECO:0000313" key="1">
    <source>
        <dbReference type="EMBL" id="SVA65716.1"/>
    </source>
</evidence>
<name>A0A381XLR6_9ZZZZ</name>
<dbReference type="AlphaFoldDB" id="A0A381XLR6"/>
<protein>
    <submittedName>
        <fullName evidence="1">Uncharacterized protein</fullName>
    </submittedName>
</protein>